<evidence type="ECO:0000256" key="1">
    <source>
        <dbReference type="SAM" id="MobiDB-lite"/>
    </source>
</evidence>
<organism evidence="3 4">
    <name type="scientific">Rothia koreensis</name>
    <dbReference type="NCBI Taxonomy" id="592378"/>
    <lineage>
        <taxon>Bacteria</taxon>
        <taxon>Bacillati</taxon>
        <taxon>Actinomycetota</taxon>
        <taxon>Actinomycetes</taxon>
        <taxon>Micrococcales</taxon>
        <taxon>Micrococcaceae</taxon>
        <taxon>Rothia</taxon>
    </lineage>
</organism>
<evidence type="ECO:0000256" key="2">
    <source>
        <dbReference type="SAM" id="SignalP"/>
    </source>
</evidence>
<keyword evidence="2" id="KW-0732">Signal</keyword>
<reference evidence="3 4" key="1">
    <citation type="submission" date="2019-12" db="EMBL/GenBank/DDBJ databases">
        <authorList>
            <person name="Li J."/>
            <person name="Shi Y."/>
            <person name="Xu G."/>
            <person name="Xiao D."/>
            <person name="Ran X."/>
        </authorList>
    </citation>
    <scope>NUCLEOTIDE SEQUENCE [LARGE SCALE GENOMIC DNA]</scope>
    <source>
        <strain evidence="3 4">JCM 15915</strain>
    </source>
</reference>
<dbReference type="InterPro" id="IPR006311">
    <property type="entry name" value="TAT_signal"/>
</dbReference>
<sequence>MAISRRNVLAFGAAASAVTGTALITAPAAQAAPATANKTMESKQPLSCPLGKGK</sequence>
<proteinExistence type="predicted"/>
<dbReference type="EMBL" id="WOGT01000013">
    <property type="protein sequence ID" value="MUN56055.1"/>
    <property type="molecule type" value="Genomic_DNA"/>
</dbReference>
<dbReference type="RefSeq" id="WP_156265588.1">
    <property type="nucleotide sequence ID" value="NZ_CP197643.1"/>
</dbReference>
<dbReference type="PROSITE" id="PS51318">
    <property type="entry name" value="TAT"/>
    <property type="match status" value="1"/>
</dbReference>
<accession>A0A7M3SW90</accession>
<feature type="signal peptide" evidence="2">
    <location>
        <begin position="1"/>
        <end position="31"/>
    </location>
</feature>
<evidence type="ECO:0008006" key="5">
    <source>
        <dbReference type="Google" id="ProtNLM"/>
    </source>
</evidence>
<evidence type="ECO:0000313" key="3">
    <source>
        <dbReference type="EMBL" id="MUN56055.1"/>
    </source>
</evidence>
<keyword evidence="4" id="KW-1185">Reference proteome</keyword>
<evidence type="ECO:0000313" key="4">
    <source>
        <dbReference type="Proteomes" id="UP000462152"/>
    </source>
</evidence>
<gene>
    <name evidence="3" type="ORF">GMA10_12695</name>
</gene>
<dbReference type="Proteomes" id="UP000462152">
    <property type="component" value="Unassembled WGS sequence"/>
</dbReference>
<dbReference type="AlphaFoldDB" id="A0A7M3SW90"/>
<feature type="chain" id="PRO_5029838877" description="Twin-arginine translocation signal domain-containing protein" evidence="2">
    <location>
        <begin position="32"/>
        <end position="54"/>
    </location>
</feature>
<name>A0A7M3SW90_9MICC</name>
<feature type="region of interest" description="Disordered" evidence="1">
    <location>
        <begin position="33"/>
        <end position="54"/>
    </location>
</feature>
<protein>
    <recommendedName>
        <fullName evidence="5">Twin-arginine translocation signal domain-containing protein</fullName>
    </recommendedName>
</protein>
<comment type="caution">
    <text evidence="3">The sequence shown here is derived from an EMBL/GenBank/DDBJ whole genome shotgun (WGS) entry which is preliminary data.</text>
</comment>